<dbReference type="OrthoDB" id="594739at2"/>
<dbReference type="CDD" id="cd19438">
    <property type="entry name" value="lipocalin_Blc-like"/>
    <property type="match status" value="1"/>
</dbReference>
<dbReference type="InterPro" id="IPR012674">
    <property type="entry name" value="Calycin"/>
</dbReference>
<evidence type="ECO:0000313" key="4">
    <source>
        <dbReference type="EMBL" id="MBB5660340.1"/>
    </source>
</evidence>
<dbReference type="Gene3D" id="2.40.128.20">
    <property type="match status" value="1"/>
</dbReference>
<accession>A0A7W9E846</accession>
<feature type="signal peptide" evidence="2">
    <location>
        <begin position="1"/>
        <end position="24"/>
    </location>
</feature>
<dbReference type="RefSeq" id="WP_123288167.1">
    <property type="nucleotide sequence ID" value="NZ_JACIJB010000003.1"/>
</dbReference>
<dbReference type="GO" id="GO:0006950">
    <property type="term" value="P:response to stress"/>
    <property type="evidence" value="ECO:0007669"/>
    <property type="project" value="UniProtKB-ARBA"/>
</dbReference>
<dbReference type="Pfam" id="PF08212">
    <property type="entry name" value="Lipocalin_2"/>
    <property type="match status" value="1"/>
</dbReference>
<keyword evidence="5" id="KW-1185">Reference proteome</keyword>
<dbReference type="InterPro" id="IPR000566">
    <property type="entry name" value="Lipocln_cytosolic_FA-bd_dom"/>
</dbReference>
<keyword evidence="2" id="KW-0472">Membrane</keyword>
<dbReference type="AlphaFoldDB" id="A0A7W9E846"/>
<proteinExistence type="inferred from homology"/>
<dbReference type="PANTHER" id="PTHR10612:SF34">
    <property type="entry name" value="APOLIPOPROTEIN D"/>
    <property type="match status" value="1"/>
</dbReference>
<protein>
    <recommendedName>
        <fullName evidence="2">Outer membrane lipoprotein Blc</fullName>
    </recommendedName>
</protein>
<feature type="domain" description="Lipocalin/cytosolic fatty-acid binding" evidence="3">
    <location>
        <begin position="29"/>
        <end position="171"/>
    </location>
</feature>
<dbReference type="GO" id="GO:0008289">
    <property type="term" value="F:lipid binding"/>
    <property type="evidence" value="ECO:0007669"/>
    <property type="project" value="UniProtKB-UniRule"/>
</dbReference>
<feature type="chain" id="PRO_5031674701" description="Outer membrane lipoprotein Blc" evidence="2">
    <location>
        <begin position="25"/>
        <end position="176"/>
    </location>
</feature>
<keyword evidence="2" id="KW-0998">Cell outer membrane</keyword>
<reference evidence="4 5" key="1">
    <citation type="submission" date="2020-08" db="EMBL/GenBank/DDBJ databases">
        <title>Genomic Encyclopedia of Type Strains, Phase IV (KMG-IV): sequencing the most valuable type-strain genomes for metagenomic binning, comparative biology and taxonomic classification.</title>
        <authorList>
            <person name="Goeker M."/>
        </authorList>
    </citation>
    <scope>NUCLEOTIDE SEQUENCE [LARGE SCALE GENOMIC DNA]</scope>
    <source>
        <strain evidence="4 5">DSM 24448</strain>
    </source>
</reference>
<comment type="similarity">
    <text evidence="1 2">Belongs to the calycin superfamily. Lipocalin family.</text>
</comment>
<dbReference type="SUPFAM" id="SSF50814">
    <property type="entry name" value="Lipocalins"/>
    <property type="match status" value="1"/>
</dbReference>
<dbReference type="InterPro" id="IPR022272">
    <property type="entry name" value="Lipocalin_CS"/>
</dbReference>
<dbReference type="EMBL" id="JACIJB010000003">
    <property type="protein sequence ID" value="MBB5660340.1"/>
    <property type="molecule type" value="Genomic_DNA"/>
</dbReference>
<name>A0A7W9E846_9CAUL</name>
<dbReference type="PANTHER" id="PTHR10612">
    <property type="entry name" value="APOLIPOPROTEIN D"/>
    <property type="match status" value="1"/>
</dbReference>
<dbReference type="Proteomes" id="UP000548978">
    <property type="component" value="Unassembled WGS sequence"/>
</dbReference>
<evidence type="ECO:0000256" key="1">
    <source>
        <dbReference type="ARBA" id="ARBA00006889"/>
    </source>
</evidence>
<gene>
    <name evidence="4" type="ORF">FHS65_001085</name>
</gene>
<comment type="subcellular location">
    <subcellularLocation>
        <location evidence="2">Cell outer membrane</location>
    </subcellularLocation>
</comment>
<comment type="function">
    <text evidence="2">Involved in the storage or transport of lipids necessary for membrane maintenance under stressful conditions. Displays a binding preference for lysophospholipids.</text>
</comment>
<dbReference type="PROSITE" id="PS00213">
    <property type="entry name" value="LIPOCALIN"/>
    <property type="match status" value="1"/>
</dbReference>
<evidence type="ECO:0000259" key="3">
    <source>
        <dbReference type="Pfam" id="PF08212"/>
    </source>
</evidence>
<keyword evidence="2" id="KW-0732">Signal</keyword>
<dbReference type="InterPro" id="IPR047202">
    <property type="entry name" value="Lipocalin_Blc-like_dom"/>
</dbReference>
<dbReference type="GO" id="GO:0009279">
    <property type="term" value="C:cell outer membrane"/>
    <property type="evidence" value="ECO:0007669"/>
    <property type="project" value="UniProtKB-SubCell"/>
</dbReference>
<keyword evidence="2" id="KW-0446">Lipid-binding</keyword>
<evidence type="ECO:0000256" key="2">
    <source>
        <dbReference type="PIRNR" id="PIRNR036893"/>
    </source>
</evidence>
<dbReference type="PIRSF" id="PIRSF036893">
    <property type="entry name" value="Lipocalin_ApoD"/>
    <property type="match status" value="1"/>
</dbReference>
<comment type="caution">
    <text evidence="4">The sequence shown here is derived from an EMBL/GenBank/DDBJ whole genome shotgun (WGS) entry which is preliminary data.</text>
</comment>
<dbReference type="InterPro" id="IPR022271">
    <property type="entry name" value="Lipocalin_ApoD"/>
</dbReference>
<sequence length="176" mass="19504">MHLSRLIAAPIAVAAMALSTPVLAQATNVNLDRFDGRWFEVVRNPNNVQKDCSRAQIDFTPQSRAGRYSLSVACTRTADGEVEVLRANARVTDTATNAKFRFTLTGLLSFGGLAGQNYWVWDHAPDYSWAIMGLPDKSNWWIWHRSANPSAAERSRLVARAGQLGFNTSRTVHTGR</sequence>
<comment type="subunit">
    <text evidence="2">Homodimer.</text>
</comment>
<keyword evidence="2 4" id="KW-0449">Lipoprotein</keyword>
<evidence type="ECO:0000313" key="5">
    <source>
        <dbReference type="Proteomes" id="UP000548978"/>
    </source>
</evidence>
<organism evidence="4 5">
    <name type="scientific">Brevundimonas halotolerans</name>
    <dbReference type="NCBI Taxonomy" id="69670"/>
    <lineage>
        <taxon>Bacteria</taxon>
        <taxon>Pseudomonadati</taxon>
        <taxon>Pseudomonadota</taxon>
        <taxon>Alphaproteobacteria</taxon>
        <taxon>Caulobacterales</taxon>
        <taxon>Caulobacteraceae</taxon>
        <taxon>Brevundimonas</taxon>
    </lineage>
</organism>